<dbReference type="RefSeq" id="XP_034254143.1">
    <property type="nucleotide sequence ID" value="XM_034398252.1"/>
</dbReference>
<accession>A0A6P9A822</accession>
<keyword evidence="1" id="KW-1185">Reference proteome</keyword>
<evidence type="ECO:0000313" key="1">
    <source>
        <dbReference type="Proteomes" id="UP000515158"/>
    </source>
</evidence>
<proteinExistence type="predicted"/>
<name>A0A6P9A822_THRPL</name>
<organism evidence="2">
    <name type="scientific">Thrips palmi</name>
    <name type="common">Melon thrips</name>
    <dbReference type="NCBI Taxonomy" id="161013"/>
    <lineage>
        <taxon>Eukaryota</taxon>
        <taxon>Metazoa</taxon>
        <taxon>Ecdysozoa</taxon>
        <taxon>Arthropoda</taxon>
        <taxon>Hexapoda</taxon>
        <taxon>Insecta</taxon>
        <taxon>Pterygota</taxon>
        <taxon>Neoptera</taxon>
        <taxon>Paraneoptera</taxon>
        <taxon>Thysanoptera</taxon>
        <taxon>Terebrantia</taxon>
        <taxon>Thripoidea</taxon>
        <taxon>Thripidae</taxon>
        <taxon>Thrips</taxon>
    </lineage>
</organism>
<dbReference type="AlphaFoldDB" id="A0A6P9A822"/>
<dbReference type="InParanoid" id="A0A6P9A822"/>
<sequence length="137" mass="15577">MFTLRFDMGPSSMMSHYDKLDLDIPVDFGDNLVETSWVDFKGTVYRPGMIVYVGSDDVHSLPVFGKINSIICNEDCNVGFIYQKFNTIGLYEDYAAYEIVDLDSSTFVNISDLISHAPVIYHQFSDGKKFVALRYDV</sequence>
<dbReference type="KEGG" id="tpal:117652976"/>
<dbReference type="Proteomes" id="UP000515158">
    <property type="component" value="Unplaced"/>
</dbReference>
<protein>
    <submittedName>
        <fullName evidence="2">Uncharacterized protein LOC117652976</fullName>
    </submittedName>
</protein>
<evidence type="ECO:0000313" key="2">
    <source>
        <dbReference type="RefSeq" id="XP_034254143.1"/>
    </source>
</evidence>
<reference evidence="2" key="1">
    <citation type="submission" date="2025-08" db="UniProtKB">
        <authorList>
            <consortium name="RefSeq"/>
        </authorList>
    </citation>
    <scope>IDENTIFICATION</scope>
    <source>
        <tissue evidence="2">Total insect</tissue>
    </source>
</reference>
<dbReference type="GeneID" id="117652976"/>
<gene>
    <name evidence="2" type="primary">LOC117652976</name>
</gene>